<dbReference type="PANTHER" id="PTHR38039:SF1">
    <property type="entry name" value="TOXIN YOEB"/>
    <property type="match status" value="1"/>
</dbReference>
<dbReference type="InterPro" id="IPR035093">
    <property type="entry name" value="RelE/ParE_toxin_dom_sf"/>
</dbReference>
<dbReference type="GO" id="GO:0016787">
    <property type="term" value="F:hydrolase activity"/>
    <property type="evidence" value="ECO:0007669"/>
    <property type="project" value="UniProtKB-KW"/>
</dbReference>
<protein>
    <recommendedName>
        <fullName evidence="6">Putative mRNA interferase YoeB</fullName>
    </recommendedName>
</protein>
<dbReference type="Proteomes" id="UP000280825">
    <property type="component" value="Unassembled WGS sequence"/>
</dbReference>
<evidence type="ECO:0000256" key="5">
    <source>
        <dbReference type="ARBA" id="ARBA00022801"/>
    </source>
</evidence>
<evidence type="ECO:0000313" key="8">
    <source>
        <dbReference type="Proteomes" id="UP000280825"/>
    </source>
</evidence>
<comment type="caution">
    <text evidence="7">The sequence shown here is derived from an EMBL/GenBank/DDBJ whole genome shotgun (WGS) entry which is preliminary data.</text>
</comment>
<name>A0A432CNF2_9FLAO</name>
<evidence type="ECO:0000256" key="6">
    <source>
        <dbReference type="ARBA" id="ARBA00030388"/>
    </source>
</evidence>
<keyword evidence="2" id="KW-1277">Toxin-antitoxin system</keyword>
<accession>A0A432CNF2</accession>
<evidence type="ECO:0000256" key="2">
    <source>
        <dbReference type="ARBA" id="ARBA00022649"/>
    </source>
</evidence>
<dbReference type="PANTHER" id="PTHR38039">
    <property type="entry name" value="TOXIN YOEB"/>
    <property type="match status" value="1"/>
</dbReference>
<gene>
    <name evidence="7" type="ORF">EKL98_06250</name>
</gene>
<comment type="similarity">
    <text evidence="1">Belongs to the YoeB family.</text>
</comment>
<keyword evidence="3" id="KW-0540">Nuclease</keyword>
<keyword evidence="5" id="KW-0378">Hydrolase</keyword>
<dbReference type="InterPro" id="IPR009614">
    <property type="entry name" value="YoeB_toxin"/>
</dbReference>
<organism evidence="7 8">
    <name type="scientific">Flavobacterium bomense</name>
    <dbReference type="NCBI Taxonomy" id="2497483"/>
    <lineage>
        <taxon>Bacteria</taxon>
        <taxon>Pseudomonadati</taxon>
        <taxon>Bacteroidota</taxon>
        <taxon>Flavobacteriia</taxon>
        <taxon>Flavobacteriales</taxon>
        <taxon>Flavobacteriaceae</taxon>
        <taxon>Flavobacterium</taxon>
    </lineage>
</organism>
<evidence type="ECO:0000313" key="7">
    <source>
        <dbReference type="EMBL" id="RTZ05524.1"/>
    </source>
</evidence>
<evidence type="ECO:0000256" key="3">
    <source>
        <dbReference type="ARBA" id="ARBA00022722"/>
    </source>
</evidence>
<dbReference type="Pfam" id="PF06769">
    <property type="entry name" value="YoeB_toxin"/>
    <property type="match status" value="1"/>
</dbReference>
<keyword evidence="8" id="KW-1185">Reference proteome</keyword>
<dbReference type="AlphaFoldDB" id="A0A432CNF2"/>
<dbReference type="GO" id="GO:0045892">
    <property type="term" value="P:negative regulation of DNA-templated transcription"/>
    <property type="evidence" value="ECO:0007669"/>
    <property type="project" value="TreeGrafter"/>
</dbReference>
<dbReference type="SUPFAM" id="SSF143011">
    <property type="entry name" value="RelE-like"/>
    <property type="match status" value="1"/>
</dbReference>
<evidence type="ECO:0000256" key="1">
    <source>
        <dbReference type="ARBA" id="ARBA00008172"/>
    </source>
</evidence>
<dbReference type="Gene3D" id="3.30.2310.20">
    <property type="entry name" value="RelE-like"/>
    <property type="match status" value="1"/>
</dbReference>
<dbReference type="NCBIfam" id="TIGR02116">
    <property type="entry name" value="toxin_Txe_YoeB"/>
    <property type="match status" value="1"/>
</dbReference>
<dbReference type="GO" id="GO:0004519">
    <property type="term" value="F:endonuclease activity"/>
    <property type="evidence" value="ECO:0007669"/>
    <property type="project" value="UniProtKB-KW"/>
</dbReference>
<evidence type="ECO:0000256" key="4">
    <source>
        <dbReference type="ARBA" id="ARBA00022759"/>
    </source>
</evidence>
<reference evidence="7 8" key="1">
    <citation type="submission" date="2018-12" db="EMBL/GenBank/DDBJ databases">
        <title>Flavobacterium sp. nov., isolated from glacier ice.</title>
        <authorList>
            <person name="Liu Q."/>
            <person name="Xin Y.-H."/>
        </authorList>
    </citation>
    <scope>NUCLEOTIDE SEQUENCE [LARGE SCALE GENOMIC DNA]</scope>
    <source>
        <strain evidence="7 8">RB1N8</strain>
    </source>
</reference>
<dbReference type="EMBL" id="RYDJ01000005">
    <property type="protein sequence ID" value="RTZ05524.1"/>
    <property type="molecule type" value="Genomic_DNA"/>
</dbReference>
<dbReference type="GO" id="GO:0006401">
    <property type="term" value="P:RNA catabolic process"/>
    <property type="evidence" value="ECO:0007669"/>
    <property type="project" value="InterPro"/>
</dbReference>
<dbReference type="RefSeq" id="WP_126561818.1">
    <property type="nucleotide sequence ID" value="NZ_RYDJ01000005.1"/>
</dbReference>
<keyword evidence="4" id="KW-0255">Endonuclease</keyword>
<proteinExistence type="inferred from homology"/>
<sequence>MNIEFTSHGWEDFTYWIENDADVLDKIKGLIKSIKQNCFKGIGKPEPLKFGLKGFWSRRITGEHRLVYSIKGTKGIDQKCIIIQCRFHYDDK</sequence>